<protein>
    <recommendedName>
        <fullName evidence="1">WW domain-containing protein</fullName>
    </recommendedName>
</protein>
<dbReference type="PROSITE" id="PS50020">
    <property type="entry name" value="WW_DOMAIN_2"/>
    <property type="match status" value="2"/>
</dbReference>
<evidence type="ECO:0000313" key="3">
    <source>
        <dbReference type="Proteomes" id="UP001189429"/>
    </source>
</evidence>
<evidence type="ECO:0000313" key="2">
    <source>
        <dbReference type="EMBL" id="CAK0837614.1"/>
    </source>
</evidence>
<reference evidence="2" key="1">
    <citation type="submission" date="2023-10" db="EMBL/GenBank/DDBJ databases">
        <authorList>
            <person name="Chen Y."/>
            <person name="Shah S."/>
            <person name="Dougan E. K."/>
            <person name="Thang M."/>
            <person name="Chan C."/>
        </authorList>
    </citation>
    <scope>NUCLEOTIDE SEQUENCE [LARGE SCALE GENOMIC DNA]</scope>
</reference>
<dbReference type="InterPro" id="IPR036020">
    <property type="entry name" value="WW_dom_sf"/>
</dbReference>
<name>A0ABN9SYC6_9DINO</name>
<dbReference type="SMART" id="SM00456">
    <property type="entry name" value="WW"/>
    <property type="match status" value="2"/>
</dbReference>
<keyword evidence="3" id="KW-1185">Reference proteome</keyword>
<dbReference type="CDD" id="cd00201">
    <property type="entry name" value="WW"/>
    <property type="match status" value="2"/>
</dbReference>
<accession>A0ABN9SYC6</accession>
<evidence type="ECO:0000259" key="1">
    <source>
        <dbReference type="PROSITE" id="PS50020"/>
    </source>
</evidence>
<dbReference type="Gene3D" id="2.20.70.10">
    <property type="match status" value="2"/>
</dbReference>
<dbReference type="SUPFAM" id="SSF51045">
    <property type="entry name" value="WW domain"/>
    <property type="match status" value="2"/>
</dbReference>
<organism evidence="2 3">
    <name type="scientific">Prorocentrum cordatum</name>
    <dbReference type="NCBI Taxonomy" id="2364126"/>
    <lineage>
        <taxon>Eukaryota</taxon>
        <taxon>Sar</taxon>
        <taxon>Alveolata</taxon>
        <taxon>Dinophyceae</taxon>
        <taxon>Prorocentrales</taxon>
        <taxon>Prorocentraceae</taxon>
        <taxon>Prorocentrum</taxon>
    </lineage>
</organism>
<feature type="domain" description="WW" evidence="1">
    <location>
        <begin position="46"/>
        <end position="80"/>
    </location>
</feature>
<dbReference type="Proteomes" id="UP001189429">
    <property type="component" value="Unassembled WGS sequence"/>
</dbReference>
<gene>
    <name evidence="2" type="ORF">PCOR1329_LOCUS33759</name>
</gene>
<feature type="domain" description="WW" evidence="1">
    <location>
        <begin position="123"/>
        <end position="150"/>
    </location>
</feature>
<proteinExistence type="predicted"/>
<comment type="caution">
    <text evidence="2">The sequence shown here is derived from an EMBL/GenBank/DDBJ whole genome shotgun (WGS) entry which is preliminary data.</text>
</comment>
<sequence length="217" mass="24483">MGARASAAVPATPASEWASYVAASGIVDPRSDEAAIHFVADALHGTPLPAPWVISKNDEQGQRSFINVRTGESTWRHPLEDPAKALADIFNASALLSQEHRDAMLCEIHQNWATEAKLAYRKWRPVRMDDGGVYHFNTTTHETMWEHPAEVVMPGHYMRVRAIERLRSKSYLDRLHSRACIAYPDCSLERGTDDVEFEPAEWRLTLDPHEAHWVDCA</sequence>
<dbReference type="InterPro" id="IPR001202">
    <property type="entry name" value="WW_dom"/>
</dbReference>
<dbReference type="EMBL" id="CAUYUJ010014167">
    <property type="protein sequence ID" value="CAK0837614.1"/>
    <property type="molecule type" value="Genomic_DNA"/>
</dbReference>